<reference evidence="1" key="2">
    <citation type="journal article" date="2024" name="Plant">
        <title>Genomic evolution and insights into agronomic trait innovations of Sesamum species.</title>
        <authorList>
            <person name="Miao H."/>
            <person name="Wang L."/>
            <person name="Qu L."/>
            <person name="Liu H."/>
            <person name="Sun Y."/>
            <person name="Le M."/>
            <person name="Wang Q."/>
            <person name="Wei S."/>
            <person name="Zheng Y."/>
            <person name="Lin W."/>
            <person name="Duan Y."/>
            <person name="Cao H."/>
            <person name="Xiong S."/>
            <person name="Wang X."/>
            <person name="Wei L."/>
            <person name="Li C."/>
            <person name="Ma Q."/>
            <person name="Ju M."/>
            <person name="Zhao R."/>
            <person name="Li G."/>
            <person name="Mu C."/>
            <person name="Tian Q."/>
            <person name="Mei H."/>
            <person name="Zhang T."/>
            <person name="Gao T."/>
            <person name="Zhang H."/>
        </authorList>
    </citation>
    <scope>NUCLEOTIDE SEQUENCE</scope>
    <source>
        <strain evidence="1">G02</strain>
    </source>
</reference>
<dbReference type="PANTHER" id="PTHR10775">
    <property type="entry name" value="OS08G0208400 PROTEIN"/>
    <property type="match status" value="1"/>
</dbReference>
<dbReference type="PANTHER" id="PTHR10775:SF166">
    <property type="entry name" value="OS04G0146034 PROTEIN"/>
    <property type="match status" value="1"/>
</dbReference>
<reference evidence="1" key="1">
    <citation type="submission" date="2020-06" db="EMBL/GenBank/DDBJ databases">
        <authorList>
            <person name="Li T."/>
            <person name="Hu X."/>
            <person name="Zhang T."/>
            <person name="Song X."/>
            <person name="Zhang H."/>
            <person name="Dai N."/>
            <person name="Sheng W."/>
            <person name="Hou X."/>
            <person name="Wei L."/>
        </authorList>
    </citation>
    <scope>NUCLEOTIDE SEQUENCE</scope>
    <source>
        <strain evidence="1">G02</strain>
        <tissue evidence="1">Leaf</tissue>
    </source>
</reference>
<protein>
    <submittedName>
        <fullName evidence="1">Uncharacterized protein</fullName>
    </submittedName>
</protein>
<evidence type="ECO:0000313" key="1">
    <source>
        <dbReference type="EMBL" id="KAL0297734.1"/>
    </source>
</evidence>
<gene>
    <name evidence="1" type="ORF">Sradi_6825500</name>
</gene>
<dbReference type="EMBL" id="JACGWJ010000032">
    <property type="protein sequence ID" value="KAL0297734.1"/>
    <property type="molecule type" value="Genomic_DNA"/>
</dbReference>
<sequence length="155" mass="17609">MDWAQMMVFYAVGSGYFISSHDAVPDDSTRSCPVDAGPSSYCYGGGPYDYDELGLADRFYNIVHAADHPLWNDCTKSKLGVAELVDIKADGHISERTYDRISQWANRILPPDHTLPRDYYSTKKMVKDLGLSIEKIDACKNGYMLYWKDNVDLEY</sequence>
<proteinExistence type="predicted"/>
<comment type="caution">
    <text evidence="1">The sequence shown here is derived from an EMBL/GenBank/DDBJ whole genome shotgun (WGS) entry which is preliminary data.</text>
</comment>
<organism evidence="1">
    <name type="scientific">Sesamum radiatum</name>
    <name type="common">Black benniseed</name>
    <dbReference type="NCBI Taxonomy" id="300843"/>
    <lineage>
        <taxon>Eukaryota</taxon>
        <taxon>Viridiplantae</taxon>
        <taxon>Streptophyta</taxon>
        <taxon>Embryophyta</taxon>
        <taxon>Tracheophyta</taxon>
        <taxon>Spermatophyta</taxon>
        <taxon>Magnoliopsida</taxon>
        <taxon>eudicotyledons</taxon>
        <taxon>Gunneridae</taxon>
        <taxon>Pentapetalae</taxon>
        <taxon>asterids</taxon>
        <taxon>lamiids</taxon>
        <taxon>Lamiales</taxon>
        <taxon>Pedaliaceae</taxon>
        <taxon>Sesamum</taxon>
    </lineage>
</organism>
<name>A0AAW2JT20_SESRA</name>
<dbReference type="AlphaFoldDB" id="A0AAW2JT20"/>
<accession>A0AAW2JT20</accession>